<comment type="caution">
    <text evidence="2">The sequence shown here is derived from an EMBL/GenBank/DDBJ whole genome shotgun (WGS) entry which is preliminary data.</text>
</comment>
<keyword evidence="3" id="KW-1185">Reference proteome</keyword>
<dbReference type="PANTHER" id="PTHR43591">
    <property type="entry name" value="METHYLTRANSFERASE"/>
    <property type="match status" value="1"/>
</dbReference>
<gene>
    <name evidence="2" type="ORF">GCM10022254_59070</name>
</gene>
<dbReference type="InterPro" id="IPR041698">
    <property type="entry name" value="Methyltransf_25"/>
</dbReference>
<evidence type="ECO:0000259" key="1">
    <source>
        <dbReference type="Pfam" id="PF13649"/>
    </source>
</evidence>
<dbReference type="InterPro" id="IPR029063">
    <property type="entry name" value="SAM-dependent_MTases_sf"/>
</dbReference>
<evidence type="ECO:0000313" key="3">
    <source>
        <dbReference type="Proteomes" id="UP001501710"/>
    </source>
</evidence>
<dbReference type="Proteomes" id="UP001501710">
    <property type="component" value="Unassembled WGS sequence"/>
</dbReference>
<dbReference type="RefSeq" id="WP_344903195.1">
    <property type="nucleotide sequence ID" value="NZ_BAABAS010000020.1"/>
</dbReference>
<protein>
    <recommendedName>
        <fullName evidence="1">Methyltransferase domain-containing protein</fullName>
    </recommendedName>
</protein>
<dbReference type="Gene3D" id="3.40.50.150">
    <property type="entry name" value="Vaccinia Virus protein VP39"/>
    <property type="match status" value="1"/>
</dbReference>
<sequence length="209" mass="22772">MSDIRDITRETCGSYDANARTYTEASEDYEQFPGLHAEVVEFARLAPHHLPVLDLGCGGGRDSRLLASLGRTVIAGDYAPVMLDQARSRSTAGDRPPSFVRLNALALPIRPASVAGVWASGSLLHIPVALMEHALTEIHRVLIPGGVTAISMRTGEGEGWRNGGSMEGRRWFTFTDPDTFTKYLGKTGFSDTRIHYSGRPGWFVAIAVR</sequence>
<dbReference type="CDD" id="cd02440">
    <property type="entry name" value="AdoMet_MTases"/>
    <property type="match status" value="1"/>
</dbReference>
<dbReference type="PANTHER" id="PTHR43591:SF24">
    <property type="entry name" value="2-METHOXY-6-POLYPRENYL-1,4-BENZOQUINOL METHYLASE, MITOCHONDRIAL"/>
    <property type="match status" value="1"/>
</dbReference>
<evidence type="ECO:0000313" key="2">
    <source>
        <dbReference type="EMBL" id="GAA4239344.1"/>
    </source>
</evidence>
<organism evidence="2 3">
    <name type="scientific">Actinomadura meridiana</name>
    <dbReference type="NCBI Taxonomy" id="559626"/>
    <lineage>
        <taxon>Bacteria</taxon>
        <taxon>Bacillati</taxon>
        <taxon>Actinomycetota</taxon>
        <taxon>Actinomycetes</taxon>
        <taxon>Streptosporangiales</taxon>
        <taxon>Thermomonosporaceae</taxon>
        <taxon>Actinomadura</taxon>
    </lineage>
</organism>
<proteinExistence type="predicted"/>
<feature type="domain" description="Methyltransferase" evidence="1">
    <location>
        <begin position="52"/>
        <end position="146"/>
    </location>
</feature>
<reference evidence="3" key="1">
    <citation type="journal article" date="2019" name="Int. J. Syst. Evol. Microbiol.">
        <title>The Global Catalogue of Microorganisms (GCM) 10K type strain sequencing project: providing services to taxonomists for standard genome sequencing and annotation.</title>
        <authorList>
            <consortium name="The Broad Institute Genomics Platform"/>
            <consortium name="The Broad Institute Genome Sequencing Center for Infectious Disease"/>
            <person name="Wu L."/>
            <person name="Ma J."/>
        </authorList>
    </citation>
    <scope>NUCLEOTIDE SEQUENCE [LARGE SCALE GENOMIC DNA]</scope>
    <source>
        <strain evidence="3">JCM 17440</strain>
    </source>
</reference>
<dbReference type="SUPFAM" id="SSF53335">
    <property type="entry name" value="S-adenosyl-L-methionine-dependent methyltransferases"/>
    <property type="match status" value="1"/>
</dbReference>
<name>A0ABP8CHX4_9ACTN</name>
<dbReference type="Pfam" id="PF13649">
    <property type="entry name" value="Methyltransf_25"/>
    <property type="match status" value="1"/>
</dbReference>
<accession>A0ABP8CHX4</accession>
<dbReference type="EMBL" id="BAABAS010000020">
    <property type="protein sequence ID" value="GAA4239344.1"/>
    <property type="molecule type" value="Genomic_DNA"/>
</dbReference>